<evidence type="ECO:0000256" key="10">
    <source>
        <dbReference type="ARBA" id="ARBA00025756"/>
    </source>
</evidence>
<name>A0AAD6PDA5_9ROSI</name>
<dbReference type="AlphaFoldDB" id="A0AAD6PDA5"/>
<evidence type="ECO:0000313" key="13">
    <source>
        <dbReference type="Proteomes" id="UP001162972"/>
    </source>
</evidence>
<evidence type="ECO:0000256" key="1">
    <source>
        <dbReference type="ARBA" id="ARBA00004609"/>
    </source>
</evidence>
<dbReference type="PANTHER" id="PTHR36321:SF2">
    <property type="entry name" value="CLASSICAL ARABINOGALACTAN PROTEIN 1"/>
    <property type="match status" value="1"/>
</dbReference>
<comment type="caution">
    <text evidence="12">The sequence shown here is derived from an EMBL/GenBank/DDBJ whole genome shotgun (WGS) entry which is preliminary data.</text>
</comment>
<dbReference type="InterPro" id="IPR044959">
    <property type="entry name" value="AGP"/>
</dbReference>
<gene>
    <name evidence="12" type="ORF">OIU84_025136</name>
</gene>
<protein>
    <submittedName>
        <fullName evidence="12">Uncharacterized protein</fullName>
    </submittedName>
</protein>
<keyword evidence="2" id="KW-1003">Cell membrane</keyword>
<evidence type="ECO:0000256" key="6">
    <source>
        <dbReference type="ARBA" id="ARBA00023136"/>
    </source>
</evidence>
<reference evidence="12 13" key="1">
    <citation type="journal article" date="2023" name="Int. J. Mol. Sci.">
        <title>De Novo Assembly and Annotation of 11 Diverse Shrub Willow (Salix) Genomes Reveals Novel Gene Organization in Sex-Linked Regions.</title>
        <authorList>
            <person name="Hyden B."/>
            <person name="Feng K."/>
            <person name="Yates T.B."/>
            <person name="Jawdy S."/>
            <person name="Cereghino C."/>
            <person name="Smart L.B."/>
            <person name="Muchero W."/>
        </authorList>
    </citation>
    <scope>NUCLEOTIDE SEQUENCE [LARGE SCALE GENOMIC DNA]</scope>
    <source>
        <tissue evidence="12">Shoot tip</tissue>
    </source>
</reference>
<evidence type="ECO:0000256" key="7">
    <source>
        <dbReference type="ARBA" id="ARBA00023180"/>
    </source>
</evidence>
<keyword evidence="3" id="KW-0336">GPI-anchor</keyword>
<keyword evidence="5" id="KW-0654">Proteoglycan</keyword>
<dbReference type="Proteomes" id="UP001162972">
    <property type="component" value="Chromosome 16"/>
</dbReference>
<organism evidence="12 13">
    <name type="scientific">Salix udensis</name>
    <dbReference type="NCBI Taxonomy" id="889485"/>
    <lineage>
        <taxon>Eukaryota</taxon>
        <taxon>Viridiplantae</taxon>
        <taxon>Streptophyta</taxon>
        <taxon>Embryophyta</taxon>
        <taxon>Tracheophyta</taxon>
        <taxon>Spermatophyta</taxon>
        <taxon>Magnoliopsida</taxon>
        <taxon>eudicotyledons</taxon>
        <taxon>Gunneridae</taxon>
        <taxon>Pentapetalae</taxon>
        <taxon>rosids</taxon>
        <taxon>fabids</taxon>
        <taxon>Malpighiales</taxon>
        <taxon>Salicaceae</taxon>
        <taxon>Saliceae</taxon>
        <taxon>Salix</taxon>
    </lineage>
</organism>
<evidence type="ECO:0000256" key="5">
    <source>
        <dbReference type="ARBA" id="ARBA00022974"/>
    </source>
</evidence>
<keyword evidence="6" id="KW-0472">Membrane</keyword>
<evidence type="ECO:0000256" key="8">
    <source>
        <dbReference type="ARBA" id="ARBA00023288"/>
    </source>
</evidence>
<keyword evidence="7" id="KW-0325">Glycoprotein</keyword>
<dbReference type="PANTHER" id="PTHR36321">
    <property type="entry name" value="CLASSICAL ARABINOGALACTAN PROTEIN 9"/>
    <property type="match status" value="1"/>
</dbReference>
<dbReference type="GO" id="GO:0098552">
    <property type="term" value="C:side of membrane"/>
    <property type="evidence" value="ECO:0007669"/>
    <property type="project" value="UniProtKB-KW"/>
</dbReference>
<comment type="similarity">
    <text evidence="10">Belongs to the classical AGP family.</text>
</comment>
<sequence>MVENSSENRFTPASAPPPTTNAPTTSLQSLRLHPRSPPVLRRLHHLPTTVSSPPPAPSSPSPSSSIPPSIISTSPPDAPGPFPNVAVLNRVGGGGSFFAGLFAAVLMI</sequence>
<keyword evidence="8" id="KW-0449">Lipoprotein</keyword>
<evidence type="ECO:0000313" key="12">
    <source>
        <dbReference type="EMBL" id="KAJ6424288.1"/>
    </source>
</evidence>
<dbReference type="EMBL" id="JAPFFJ010000006">
    <property type="protein sequence ID" value="KAJ6424288.1"/>
    <property type="molecule type" value="Genomic_DNA"/>
</dbReference>
<feature type="region of interest" description="Disordered" evidence="11">
    <location>
        <begin position="1"/>
        <end position="80"/>
    </location>
</feature>
<keyword evidence="13" id="KW-1185">Reference proteome</keyword>
<evidence type="ECO:0000256" key="9">
    <source>
        <dbReference type="ARBA" id="ARBA00025294"/>
    </source>
</evidence>
<comment type="subcellular location">
    <subcellularLocation>
        <location evidence="1">Cell membrane</location>
        <topology evidence="1">Lipid-anchor</topology>
        <topology evidence="1">GPI-anchor</topology>
    </subcellularLocation>
</comment>
<evidence type="ECO:0000256" key="2">
    <source>
        <dbReference type="ARBA" id="ARBA00022475"/>
    </source>
</evidence>
<keyword evidence="4" id="KW-0732">Signal</keyword>
<accession>A0AAD6PDA5</accession>
<evidence type="ECO:0000256" key="3">
    <source>
        <dbReference type="ARBA" id="ARBA00022622"/>
    </source>
</evidence>
<evidence type="ECO:0000256" key="11">
    <source>
        <dbReference type="SAM" id="MobiDB-lite"/>
    </source>
</evidence>
<evidence type="ECO:0000256" key="4">
    <source>
        <dbReference type="ARBA" id="ARBA00022729"/>
    </source>
</evidence>
<proteinExistence type="inferred from homology"/>
<dbReference type="GO" id="GO:0005886">
    <property type="term" value="C:plasma membrane"/>
    <property type="evidence" value="ECO:0007669"/>
    <property type="project" value="UniProtKB-SubCell"/>
</dbReference>
<feature type="compositionally biased region" description="Low complexity" evidence="11">
    <location>
        <begin position="61"/>
        <end position="75"/>
    </location>
</feature>
<comment type="function">
    <text evidence="9">Proteoglycan that seems to be implicated in diverse developmental roles such as differentiation, cell-cell recognition, embryogenesis and programmed cell death.</text>
</comment>